<dbReference type="RefSeq" id="WP_186346448.1">
    <property type="nucleotide sequence ID" value="NZ_BMMR01000001.1"/>
</dbReference>
<reference evidence="2 3" key="1">
    <citation type="submission" date="2020-08" db="EMBL/GenBank/DDBJ databases">
        <title>novel species in genus Nocardioides.</title>
        <authorList>
            <person name="Zhang G."/>
        </authorList>
    </citation>
    <scope>NUCLEOTIDE SEQUENCE [LARGE SCALE GENOMIC DNA]</scope>
    <source>
        <strain evidence="2 3">SC8A-24</strain>
    </source>
</reference>
<evidence type="ECO:0000256" key="1">
    <source>
        <dbReference type="SAM" id="Phobius"/>
    </source>
</evidence>
<evidence type="ECO:0000313" key="3">
    <source>
        <dbReference type="Proteomes" id="UP000604001"/>
    </source>
</evidence>
<gene>
    <name evidence="2" type="ORF">H7344_13025</name>
</gene>
<protein>
    <submittedName>
        <fullName evidence="2">Uncharacterized protein</fullName>
    </submittedName>
</protein>
<dbReference type="EMBL" id="JACMYC010000007">
    <property type="protein sequence ID" value="MBC2961221.1"/>
    <property type="molecule type" value="Genomic_DNA"/>
</dbReference>
<organism evidence="2 3">
    <name type="scientific">Nocardioides deserti</name>
    <dbReference type="NCBI Taxonomy" id="1588644"/>
    <lineage>
        <taxon>Bacteria</taxon>
        <taxon>Bacillati</taxon>
        <taxon>Actinomycetota</taxon>
        <taxon>Actinomycetes</taxon>
        <taxon>Propionibacteriales</taxon>
        <taxon>Nocardioidaceae</taxon>
        <taxon>Nocardioides</taxon>
    </lineage>
</organism>
<feature type="transmembrane region" description="Helical" evidence="1">
    <location>
        <begin position="119"/>
        <end position="137"/>
    </location>
</feature>
<keyword evidence="1" id="KW-0812">Transmembrane</keyword>
<accession>A0ABR6U9U4</accession>
<keyword evidence="1" id="KW-0472">Membrane</keyword>
<feature type="transmembrane region" description="Helical" evidence="1">
    <location>
        <begin position="96"/>
        <end position="113"/>
    </location>
</feature>
<keyword evidence="3" id="KW-1185">Reference proteome</keyword>
<name>A0ABR6U9U4_9ACTN</name>
<keyword evidence="1" id="KW-1133">Transmembrane helix</keyword>
<evidence type="ECO:0000313" key="2">
    <source>
        <dbReference type="EMBL" id="MBC2961221.1"/>
    </source>
</evidence>
<dbReference type="Proteomes" id="UP000604001">
    <property type="component" value="Unassembled WGS sequence"/>
</dbReference>
<feature type="transmembrane region" description="Helical" evidence="1">
    <location>
        <begin position="53"/>
        <end position="75"/>
    </location>
</feature>
<proteinExistence type="predicted"/>
<comment type="caution">
    <text evidence="2">The sequence shown here is derived from an EMBL/GenBank/DDBJ whole genome shotgun (WGS) entry which is preliminary data.</text>
</comment>
<sequence length="153" mass="16823">MESNQDAELLRELERAEAAPYVDYPPTPWWYYPAAGAWFAGMTGLQGLTDVNLAVAIALLVVLLVALGAFSGWYARYRGAMPSVLRRAPRGMGRMFAIYFVGVALVFGAVWWTGTEAGWGWASALMFVLATTGLWLHEQSYAAAAARVRERLS</sequence>